<keyword evidence="4" id="KW-0862">Zinc</keyword>
<dbReference type="GO" id="GO:0040024">
    <property type="term" value="P:dauer larval development"/>
    <property type="evidence" value="ECO:0007669"/>
    <property type="project" value="UniProtKB-ARBA"/>
</dbReference>
<dbReference type="CDD" id="cd10492">
    <property type="entry name" value="MH1_SMAD_4"/>
    <property type="match status" value="1"/>
</dbReference>
<reference evidence="14" key="1">
    <citation type="submission" date="2024-02" db="UniProtKB">
        <authorList>
            <consortium name="WormBaseParasite"/>
        </authorList>
    </citation>
    <scope>IDENTIFICATION</scope>
</reference>
<dbReference type="GO" id="GO:0051239">
    <property type="term" value="P:regulation of multicellular organismal process"/>
    <property type="evidence" value="ECO:0007669"/>
    <property type="project" value="UniProtKB-ARBA"/>
</dbReference>
<dbReference type="GO" id="GO:0060395">
    <property type="term" value="P:SMAD protein signal transduction"/>
    <property type="evidence" value="ECO:0007669"/>
    <property type="project" value="TreeGrafter"/>
</dbReference>
<feature type="compositionally biased region" description="Polar residues" evidence="10">
    <location>
        <begin position="7"/>
        <end position="28"/>
    </location>
</feature>
<dbReference type="InterPro" id="IPR001132">
    <property type="entry name" value="SMAD_dom_Dwarfin-type"/>
</dbReference>
<evidence type="ECO:0000313" key="14">
    <source>
        <dbReference type="WBParaSite" id="MBELARI_LOCUS4078"/>
    </source>
</evidence>
<sequence length="841" mass="93589">MDRDGSRNSPNSDLDSSNEYVNAANCNQRFDRPQVERHCRPNTFAYSPQSTDSSHNSYHQKNTFHQQHFSTSFQQPADNSNFFSPNQSADQTRHLHDPAFDFQRFPSNHLVSSFSCHGSDPQSLEGTLSTSLKQDSRARSSHSSRRSLSPQSLHQSGSATSNRGTTGNHLRFETSTPQLNQNSLSDLDDFPDFLNSPEFQRETLAYQKTSREEENNPKLAEQGEIKSPFHNLWDTERPRQGAFVAPPPNAAIGETPQHRQSEDRDARSPIDVEQAGPSGGDSPRDGTPPTAIPAGGRPTANDACASIVNHLMLFNLSKDEDFSRKACESLIRKMKDKRGELDTLINAVSSLGNEPGPCVTIQRTLDGRLQVAGRKGFPHVVYAKIWRWPDLHKNELKHLPICKCAFDLKVDVVCVNPHHYERVLSPAISQMMSTDMANLNGESGANEVSTRSFDFGAHGAHSQISPNFSMNASMGIDLAPLKACLDKGDDDVIAIEDPNKSGKSHLMSPNMSLASMPATSSIQGFRGGGFAGMNNFFGQQRDLHGDTPMSISASSQISPRHTSLTHSTKGFSSPLQGPFLPNSKGGPPLRIFPDGAIHAVNTNLERNRMPEPPTAEFNQNWCAITYHEETEPVGETRQVTTNTIYIDGFFDCQDSTKFSLGRLTNIHRKEASIKCRQFIGEGIRMSVKENGDVWMECLGKQPVFVTSFYLDRESGRSGGDAVHKIYPGAILKVFDLRQCHHQLKNQASYQLLKRQQKEQMQQMPGTSTEMTSDDEFNNIGVDDFRHPCLVRVSFIKGWGPDYPRKTITETPCWIEVSLNRALELLDQIMHEPGMVVDSRDD</sequence>
<protein>
    <recommendedName>
        <fullName evidence="9">Mothers against decapentaplegic homolog</fullName>
        <shortName evidence="9">MAD homolog</shortName>
        <shortName evidence="9">Mothers against DPP homolog</shortName>
    </recommendedName>
    <alternativeName>
        <fullName evidence="9">SMAD family member</fullName>
    </alternativeName>
</protein>
<name>A0AAF3FAX4_9BILA</name>
<evidence type="ECO:0000256" key="6">
    <source>
        <dbReference type="ARBA" id="ARBA00023125"/>
    </source>
</evidence>
<keyword evidence="8 9" id="KW-0539">Nucleus</keyword>
<proteinExistence type="inferred from homology"/>
<evidence type="ECO:0000256" key="4">
    <source>
        <dbReference type="ARBA" id="ARBA00022833"/>
    </source>
</evidence>
<dbReference type="GO" id="GO:0000981">
    <property type="term" value="F:DNA-binding transcription factor activity, RNA polymerase II-specific"/>
    <property type="evidence" value="ECO:0007669"/>
    <property type="project" value="TreeGrafter"/>
</dbReference>
<keyword evidence="13" id="KW-1185">Reference proteome</keyword>
<evidence type="ECO:0000256" key="7">
    <source>
        <dbReference type="ARBA" id="ARBA00023163"/>
    </source>
</evidence>
<evidence type="ECO:0000256" key="1">
    <source>
        <dbReference type="ARBA" id="ARBA00005545"/>
    </source>
</evidence>
<comment type="subcellular location">
    <subcellularLocation>
        <location evidence="9">Cytoplasm</location>
    </subcellularLocation>
    <subcellularLocation>
        <location evidence="9">Nucleus</location>
    </subcellularLocation>
</comment>
<dbReference type="GO" id="GO:0005737">
    <property type="term" value="C:cytoplasm"/>
    <property type="evidence" value="ECO:0007669"/>
    <property type="project" value="UniProtKB-SubCell"/>
</dbReference>
<feature type="compositionally biased region" description="Low complexity" evidence="10">
    <location>
        <begin position="146"/>
        <end position="156"/>
    </location>
</feature>
<evidence type="ECO:0000313" key="13">
    <source>
        <dbReference type="Proteomes" id="UP000887575"/>
    </source>
</evidence>
<feature type="region of interest" description="Disordered" evidence="10">
    <location>
        <begin position="113"/>
        <end position="195"/>
    </location>
</feature>
<keyword evidence="5 9" id="KW-0805">Transcription regulation</keyword>
<keyword evidence="7 9" id="KW-0804">Transcription</keyword>
<dbReference type="GO" id="GO:0000978">
    <property type="term" value="F:RNA polymerase II cis-regulatory region sequence-specific DNA binding"/>
    <property type="evidence" value="ECO:0007669"/>
    <property type="project" value="TreeGrafter"/>
</dbReference>
<evidence type="ECO:0000256" key="9">
    <source>
        <dbReference type="RuleBase" id="RU361195"/>
    </source>
</evidence>
<evidence type="ECO:0000259" key="12">
    <source>
        <dbReference type="PROSITE" id="PS51076"/>
    </source>
</evidence>
<dbReference type="InterPro" id="IPR036578">
    <property type="entry name" value="SMAD_MH1_sf"/>
</dbReference>
<comment type="similarity">
    <text evidence="1 9">Belongs to the dwarfin/SMAD family.</text>
</comment>
<evidence type="ECO:0000256" key="2">
    <source>
        <dbReference type="ARBA" id="ARBA00022490"/>
    </source>
</evidence>
<evidence type="ECO:0000256" key="5">
    <source>
        <dbReference type="ARBA" id="ARBA00023015"/>
    </source>
</evidence>
<dbReference type="GO" id="GO:0071144">
    <property type="term" value="C:heteromeric SMAD protein complex"/>
    <property type="evidence" value="ECO:0007669"/>
    <property type="project" value="TreeGrafter"/>
</dbReference>
<dbReference type="PANTHER" id="PTHR13703">
    <property type="entry name" value="SMAD"/>
    <property type="match status" value="1"/>
</dbReference>
<dbReference type="PROSITE" id="PS51076">
    <property type="entry name" value="MH2"/>
    <property type="match status" value="1"/>
</dbReference>
<dbReference type="Proteomes" id="UP000887575">
    <property type="component" value="Unassembled WGS sequence"/>
</dbReference>
<feature type="region of interest" description="Disordered" evidence="10">
    <location>
        <begin position="239"/>
        <end position="298"/>
    </location>
</feature>
<evidence type="ECO:0000256" key="8">
    <source>
        <dbReference type="ARBA" id="ARBA00023242"/>
    </source>
</evidence>
<dbReference type="GO" id="GO:0030154">
    <property type="term" value="P:cell differentiation"/>
    <property type="evidence" value="ECO:0007669"/>
    <property type="project" value="TreeGrafter"/>
</dbReference>
<dbReference type="SUPFAM" id="SSF49879">
    <property type="entry name" value="SMAD/FHA domain"/>
    <property type="match status" value="1"/>
</dbReference>
<dbReference type="AlphaFoldDB" id="A0AAF3FAX4"/>
<evidence type="ECO:0000259" key="11">
    <source>
        <dbReference type="PROSITE" id="PS51075"/>
    </source>
</evidence>
<dbReference type="WBParaSite" id="MBELARI_LOCUS4078">
    <property type="protein sequence ID" value="MBELARI_LOCUS4078"/>
    <property type="gene ID" value="MBELARI_LOCUS4078"/>
</dbReference>
<dbReference type="InterPro" id="IPR013019">
    <property type="entry name" value="MAD_homology_MH1"/>
</dbReference>
<organism evidence="13 14">
    <name type="scientific">Mesorhabditis belari</name>
    <dbReference type="NCBI Taxonomy" id="2138241"/>
    <lineage>
        <taxon>Eukaryota</taxon>
        <taxon>Metazoa</taxon>
        <taxon>Ecdysozoa</taxon>
        <taxon>Nematoda</taxon>
        <taxon>Chromadorea</taxon>
        <taxon>Rhabditida</taxon>
        <taxon>Rhabditina</taxon>
        <taxon>Rhabditomorpha</taxon>
        <taxon>Rhabditoidea</taxon>
        <taxon>Rhabditidae</taxon>
        <taxon>Mesorhabditinae</taxon>
        <taxon>Mesorhabditis</taxon>
    </lineage>
</organism>
<feature type="compositionally biased region" description="Polar residues" evidence="10">
    <location>
        <begin position="76"/>
        <end position="90"/>
    </location>
</feature>
<feature type="compositionally biased region" description="Polar residues" evidence="10">
    <location>
        <begin position="44"/>
        <end position="61"/>
    </location>
</feature>
<feature type="compositionally biased region" description="Basic and acidic residues" evidence="10">
    <location>
        <begin position="29"/>
        <end position="39"/>
    </location>
</feature>
<feature type="compositionally biased region" description="Basic and acidic residues" evidence="10">
    <location>
        <begin position="209"/>
        <end position="224"/>
    </location>
</feature>
<dbReference type="GO" id="GO:0070411">
    <property type="term" value="F:I-SMAD binding"/>
    <property type="evidence" value="ECO:0007669"/>
    <property type="project" value="TreeGrafter"/>
</dbReference>
<feature type="domain" description="MH2" evidence="12">
    <location>
        <begin position="621"/>
        <end position="840"/>
    </location>
</feature>
<evidence type="ECO:0000256" key="3">
    <source>
        <dbReference type="ARBA" id="ARBA00022723"/>
    </source>
</evidence>
<dbReference type="Pfam" id="PF03165">
    <property type="entry name" value="MH1"/>
    <property type="match status" value="1"/>
</dbReference>
<feature type="domain" description="MH1" evidence="11">
    <location>
        <begin position="302"/>
        <end position="429"/>
    </location>
</feature>
<dbReference type="SMART" id="SM00524">
    <property type="entry name" value="DWB"/>
    <property type="match status" value="1"/>
</dbReference>
<dbReference type="SMART" id="SM00523">
    <property type="entry name" value="DWA"/>
    <property type="match status" value="1"/>
</dbReference>
<dbReference type="InterPro" id="IPR003619">
    <property type="entry name" value="MAD_homology1_Dwarfin-type"/>
</dbReference>
<dbReference type="GO" id="GO:0009653">
    <property type="term" value="P:anatomical structure morphogenesis"/>
    <property type="evidence" value="ECO:0007669"/>
    <property type="project" value="TreeGrafter"/>
</dbReference>
<dbReference type="Gene3D" id="3.90.520.10">
    <property type="entry name" value="SMAD MH1 domain"/>
    <property type="match status" value="1"/>
</dbReference>
<feature type="compositionally biased region" description="Basic and acidic residues" evidence="10">
    <location>
        <begin position="256"/>
        <end position="270"/>
    </location>
</feature>
<dbReference type="InterPro" id="IPR017855">
    <property type="entry name" value="SMAD-like_dom_sf"/>
</dbReference>
<feature type="region of interest" description="Disordered" evidence="10">
    <location>
        <begin position="1"/>
        <end position="92"/>
    </location>
</feature>
<evidence type="ECO:0000256" key="10">
    <source>
        <dbReference type="SAM" id="MobiDB-lite"/>
    </source>
</evidence>
<feature type="region of interest" description="Disordered" evidence="10">
    <location>
        <begin position="208"/>
        <end position="227"/>
    </location>
</feature>
<keyword evidence="2 9" id="KW-0963">Cytoplasm</keyword>
<dbReference type="GO" id="GO:0030509">
    <property type="term" value="P:BMP signaling pathway"/>
    <property type="evidence" value="ECO:0007669"/>
    <property type="project" value="TreeGrafter"/>
</dbReference>
<dbReference type="GO" id="GO:0046872">
    <property type="term" value="F:metal ion binding"/>
    <property type="evidence" value="ECO:0007669"/>
    <property type="project" value="UniProtKB-KW"/>
</dbReference>
<keyword evidence="3" id="KW-0479">Metal-binding</keyword>
<dbReference type="FunFam" id="3.90.520.10:FF:000002">
    <property type="entry name" value="Mothers against decapentaplegic homolog"/>
    <property type="match status" value="1"/>
</dbReference>
<dbReference type="InterPro" id="IPR008984">
    <property type="entry name" value="SMAD_FHA_dom_sf"/>
</dbReference>
<dbReference type="PROSITE" id="PS51075">
    <property type="entry name" value="MH1"/>
    <property type="match status" value="1"/>
</dbReference>
<dbReference type="InterPro" id="IPR013790">
    <property type="entry name" value="Dwarfin"/>
</dbReference>
<accession>A0AAF3FAX4</accession>
<feature type="compositionally biased region" description="Low complexity" evidence="10">
    <location>
        <begin position="63"/>
        <end position="75"/>
    </location>
</feature>
<dbReference type="Pfam" id="PF03166">
    <property type="entry name" value="MH2"/>
    <property type="match status" value="1"/>
</dbReference>
<keyword evidence="6" id="KW-0238">DNA-binding</keyword>
<dbReference type="SUPFAM" id="SSF56366">
    <property type="entry name" value="SMAD MH1 domain"/>
    <property type="match status" value="1"/>
</dbReference>
<dbReference type="PANTHER" id="PTHR13703:SF62">
    <property type="entry name" value="SMAD PROTEIN DAF-3"/>
    <property type="match status" value="1"/>
</dbReference>
<feature type="compositionally biased region" description="Polar residues" evidence="10">
    <location>
        <begin position="113"/>
        <end position="133"/>
    </location>
</feature>
<dbReference type="Gene3D" id="2.60.200.10">
    <property type="match status" value="1"/>
</dbReference>
<dbReference type="GO" id="GO:0050793">
    <property type="term" value="P:regulation of developmental process"/>
    <property type="evidence" value="ECO:0007669"/>
    <property type="project" value="UniProtKB-ARBA"/>
</dbReference>
<feature type="compositionally biased region" description="Polar residues" evidence="10">
    <location>
        <begin position="157"/>
        <end position="181"/>
    </location>
</feature>
<dbReference type="GO" id="GO:0008340">
    <property type="term" value="P:determination of adult lifespan"/>
    <property type="evidence" value="ECO:0007669"/>
    <property type="project" value="UniProtKB-ARBA"/>
</dbReference>